<dbReference type="EMBL" id="JARQWQ010000002">
    <property type="protein sequence ID" value="KAK2573464.1"/>
    <property type="molecule type" value="Genomic_DNA"/>
</dbReference>
<accession>A0AAD9R5I2</accession>
<dbReference type="PANTHER" id="PTHR15854:SF4">
    <property type="entry name" value="PEROXYNITRITE ISOMERASE THAP4"/>
    <property type="match status" value="1"/>
</dbReference>
<comment type="catalytic activity">
    <reaction evidence="1">
        <text>peroxynitrite = nitrate</text>
        <dbReference type="Rhea" id="RHEA:63116"/>
        <dbReference type="ChEBI" id="CHEBI:17632"/>
        <dbReference type="ChEBI" id="CHEBI:25941"/>
    </reaction>
    <physiologicalReaction direction="left-to-right" evidence="1">
        <dbReference type="Rhea" id="RHEA:63117"/>
    </physiologicalReaction>
</comment>
<dbReference type="InterPro" id="IPR045165">
    <property type="entry name" value="Nitrobindin"/>
</dbReference>
<feature type="domain" description="THAP4-like heme-binding" evidence="2">
    <location>
        <begin position="11"/>
        <end position="139"/>
    </location>
</feature>
<organism evidence="3 4">
    <name type="scientific">Acropora cervicornis</name>
    <name type="common">Staghorn coral</name>
    <dbReference type="NCBI Taxonomy" id="6130"/>
    <lineage>
        <taxon>Eukaryota</taxon>
        <taxon>Metazoa</taxon>
        <taxon>Cnidaria</taxon>
        <taxon>Anthozoa</taxon>
        <taxon>Hexacorallia</taxon>
        <taxon>Scleractinia</taxon>
        <taxon>Astrocoeniina</taxon>
        <taxon>Acroporidae</taxon>
        <taxon>Acropora</taxon>
    </lineage>
</organism>
<dbReference type="CDD" id="cd07828">
    <property type="entry name" value="lipocalin_heme-bd-THAP4-like"/>
    <property type="match status" value="1"/>
</dbReference>
<dbReference type="Gene3D" id="2.40.128.20">
    <property type="match status" value="1"/>
</dbReference>
<comment type="caution">
    <text evidence="3">The sequence shown here is derived from an EMBL/GenBank/DDBJ whole genome shotgun (WGS) entry which is preliminary data.</text>
</comment>
<keyword evidence="4" id="KW-1185">Reference proteome</keyword>
<dbReference type="InterPro" id="IPR014878">
    <property type="entry name" value="THAP4-like_heme-bd"/>
</dbReference>
<dbReference type="PANTHER" id="PTHR15854">
    <property type="entry name" value="THAP4 PROTEIN"/>
    <property type="match status" value="1"/>
</dbReference>
<proteinExistence type="predicted"/>
<name>A0AAD9R5I2_ACRCE</name>
<evidence type="ECO:0000256" key="1">
    <source>
        <dbReference type="ARBA" id="ARBA00036993"/>
    </source>
</evidence>
<gene>
    <name evidence="3" type="ORF">P5673_001118</name>
</gene>
<dbReference type="SUPFAM" id="SSF50814">
    <property type="entry name" value="Lipocalins"/>
    <property type="match status" value="1"/>
</dbReference>
<dbReference type="InterPro" id="IPR012674">
    <property type="entry name" value="Calycin"/>
</dbReference>
<dbReference type="Pfam" id="PF08768">
    <property type="entry name" value="THAP4_heme-bd"/>
    <property type="match status" value="1"/>
</dbReference>
<sequence length="142" mass="16625">MFHFPLSLHHSFFQNLRLHVTIVSNYDVTLFSSRTWNLEKGNPMHHELGWLKPKPGTSSLAFIITQNTGLAEIEEGEVEGHKIHLVSHTVERTNFNKDPKVIKIERFYTLKDPDTLELECFMETSDTDHQKHLHITYKKTKE</sequence>
<protein>
    <submittedName>
        <fullName evidence="3">Peroxynitrite isomerase THAP4</fullName>
    </submittedName>
</protein>
<reference evidence="3" key="1">
    <citation type="journal article" date="2023" name="G3 (Bethesda)">
        <title>Whole genome assembly and annotation of the endangered Caribbean coral Acropora cervicornis.</title>
        <authorList>
            <person name="Selwyn J.D."/>
            <person name="Vollmer S.V."/>
        </authorList>
    </citation>
    <scope>NUCLEOTIDE SEQUENCE</scope>
    <source>
        <strain evidence="3">K2</strain>
    </source>
</reference>
<dbReference type="GO" id="GO:0016853">
    <property type="term" value="F:isomerase activity"/>
    <property type="evidence" value="ECO:0007669"/>
    <property type="project" value="UniProtKB-KW"/>
</dbReference>
<dbReference type="Proteomes" id="UP001249851">
    <property type="component" value="Unassembled WGS sequence"/>
</dbReference>
<keyword evidence="3" id="KW-0413">Isomerase</keyword>
<evidence type="ECO:0000313" key="4">
    <source>
        <dbReference type="Proteomes" id="UP001249851"/>
    </source>
</evidence>
<reference evidence="3" key="2">
    <citation type="journal article" date="2023" name="Science">
        <title>Genomic signatures of disease resistance in endangered staghorn corals.</title>
        <authorList>
            <person name="Vollmer S.V."/>
            <person name="Selwyn J.D."/>
            <person name="Despard B.A."/>
            <person name="Roesel C.L."/>
        </authorList>
    </citation>
    <scope>NUCLEOTIDE SEQUENCE</scope>
    <source>
        <strain evidence="3">K2</strain>
    </source>
</reference>
<evidence type="ECO:0000313" key="3">
    <source>
        <dbReference type="EMBL" id="KAK2573464.1"/>
    </source>
</evidence>
<dbReference type="AlphaFoldDB" id="A0AAD9R5I2"/>
<evidence type="ECO:0000259" key="2">
    <source>
        <dbReference type="Pfam" id="PF08768"/>
    </source>
</evidence>